<dbReference type="Pfam" id="PF14842">
    <property type="entry name" value="FliG_N"/>
    <property type="match status" value="1"/>
</dbReference>
<dbReference type="InterPro" id="IPR028263">
    <property type="entry name" value="FliG_N"/>
</dbReference>
<dbReference type="EMBL" id="DRTT01000009">
    <property type="protein sequence ID" value="HHF97933.1"/>
    <property type="molecule type" value="Genomic_DNA"/>
</dbReference>
<evidence type="ECO:0000259" key="12">
    <source>
        <dbReference type="Pfam" id="PF14842"/>
    </source>
</evidence>
<dbReference type="InterPro" id="IPR032779">
    <property type="entry name" value="FliG_M"/>
</dbReference>
<dbReference type="PIRSF" id="PIRSF003161">
    <property type="entry name" value="FliG"/>
    <property type="match status" value="1"/>
</dbReference>
<dbReference type="GO" id="GO:0005886">
    <property type="term" value="C:plasma membrane"/>
    <property type="evidence" value="ECO:0007669"/>
    <property type="project" value="UniProtKB-SubCell"/>
</dbReference>
<dbReference type="InterPro" id="IPR011002">
    <property type="entry name" value="FliG_a-hlx"/>
</dbReference>
<evidence type="ECO:0000256" key="6">
    <source>
        <dbReference type="ARBA" id="ARBA00022500"/>
    </source>
</evidence>
<evidence type="ECO:0000256" key="4">
    <source>
        <dbReference type="ARBA" id="ARBA00021870"/>
    </source>
</evidence>
<dbReference type="SUPFAM" id="SSF48029">
    <property type="entry name" value="FliG"/>
    <property type="match status" value="2"/>
</dbReference>
<comment type="similarity">
    <text evidence="3">Belongs to the FliG family.</text>
</comment>
<dbReference type="NCBIfam" id="TIGR00207">
    <property type="entry name" value="fliG"/>
    <property type="match status" value="1"/>
</dbReference>
<dbReference type="Gene3D" id="1.10.220.30">
    <property type="match status" value="3"/>
</dbReference>
<feature type="domain" description="Flagellar motor switch protein FliG middle" evidence="11">
    <location>
        <begin position="120"/>
        <end position="192"/>
    </location>
</feature>
<keyword evidence="13" id="KW-0282">Flagellum</keyword>
<dbReference type="AlphaFoldDB" id="A0A7V5HXX8"/>
<comment type="caution">
    <text evidence="13">The sequence shown here is derived from an EMBL/GenBank/DDBJ whole genome shotgun (WGS) entry which is preliminary data.</text>
</comment>
<dbReference type="FunFam" id="1.10.220.30:FF:000001">
    <property type="entry name" value="Flagellar motor switch protein FliG"/>
    <property type="match status" value="1"/>
</dbReference>
<dbReference type="GO" id="GO:0009425">
    <property type="term" value="C:bacterial-type flagellum basal body"/>
    <property type="evidence" value="ECO:0007669"/>
    <property type="project" value="UniProtKB-SubCell"/>
</dbReference>
<proteinExistence type="inferred from homology"/>
<dbReference type="GO" id="GO:0071973">
    <property type="term" value="P:bacterial-type flagellum-dependent cell motility"/>
    <property type="evidence" value="ECO:0007669"/>
    <property type="project" value="InterPro"/>
</dbReference>
<evidence type="ECO:0000256" key="9">
    <source>
        <dbReference type="ARBA" id="ARBA00023143"/>
    </source>
</evidence>
<evidence type="ECO:0000256" key="2">
    <source>
        <dbReference type="ARBA" id="ARBA00004413"/>
    </source>
</evidence>
<dbReference type="Proteomes" id="UP000886070">
    <property type="component" value="Unassembled WGS sequence"/>
</dbReference>
<sequence length="340" mass="38704">MKEAEKNLTGRQKAAILLISLEKERAAKVLQNLSEEEIKLLAEEIEKWESVPPQIVKEVWEEAYKLSLTSSYVSQGGKEYAREILARALGDHKALSVAENFQEDMEKGEAFFDFLEKVDPQQLVNIVKSEHPQTIALILSHLNPSKASFVLSSLPQDLQVEVAMRIIRIGEISPDVLRDIDRALRREFSSVSYETKFQTTGGTRAVAEILNLMEREKQEVILQALEKKNTEIAQEVKQMMFVFEDILSVDDRSIQRALREIDTKDLTLALKGASKELREKFFKNMSSRAAATIKEEMELMGPVRMKEVEKVQQKIANIFRELGEKGEILIAARGEEELIV</sequence>
<dbReference type="Pfam" id="PF01706">
    <property type="entry name" value="FliG_C"/>
    <property type="match status" value="1"/>
</dbReference>
<dbReference type="GO" id="GO:0006935">
    <property type="term" value="P:chemotaxis"/>
    <property type="evidence" value="ECO:0007669"/>
    <property type="project" value="UniProtKB-KW"/>
</dbReference>
<reference evidence="13" key="1">
    <citation type="journal article" date="2020" name="mSystems">
        <title>Genome- and Community-Level Interaction Insights into Carbon Utilization and Element Cycling Functions of Hydrothermarchaeota in Hydrothermal Sediment.</title>
        <authorList>
            <person name="Zhou Z."/>
            <person name="Liu Y."/>
            <person name="Xu W."/>
            <person name="Pan J."/>
            <person name="Luo Z.H."/>
            <person name="Li M."/>
        </authorList>
    </citation>
    <scope>NUCLEOTIDE SEQUENCE [LARGE SCALE GENOMIC DNA]</scope>
    <source>
        <strain evidence="13">HyVt-92</strain>
    </source>
</reference>
<dbReference type="PRINTS" id="PR00954">
    <property type="entry name" value="FLGMOTORFLIG"/>
</dbReference>
<evidence type="ECO:0000256" key="5">
    <source>
        <dbReference type="ARBA" id="ARBA00022475"/>
    </source>
</evidence>
<evidence type="ECO:0000256" key="8">
    <source>
        <dbReference type="ARBA" id="ARBA00023136"/>
    </source>
</evidence>
<keyword evidence="9" id="KW-0975">Bacterial flagellum</keyword>
<keyword evidence="5" id="KW-1003">Cell membrane</keyword>
<protein>
    <recommendedName>
        <fullName evidence="4">Flagellar motor switch protein FliG</fullName>
    </recommendedName>
</protein>
<gene>
    <name evidence="13" type="primary">fliG</name>
    <name evidence="13" type="ORF">ENL39_00390</name>
</gene>
<evidence type="ECO:0000313" key="13">
    <source>
        <dbReference type="EMBL" id="HHF97933.1"/>
    </source>
</evidence>
<dbReference type="InterPro" id="IPR023087">
    <property type="entry name" value="Flg_Motor_Flig_C"/>
</dbReference>
<feature type="domain" description="Flagellar motor switch protein FliG C-terminal" evidence="10">
    <location>
        <begin position="224"/>
        <end position="330"/>
    </location>
</feature>
<keyword evidence="8" id="KW-0472">Membrane</keyword>
<dbReference type="PANTHER" id="PTHR30534">
    <property type="entry name" value="FLAGELLAR MOTOR SWITCH PROTEIN FLIG"/>
    <property type="match status" value="1"/>
</dbReference>
<feature type="domain" description="Flagellar motor switch protein FliG N-terminal" evidence="12">
    <location>
        <begin position="7"/>
        <end position="106"/>
    </location>
</feature>
<dbReference type="PANTHER" id="PTHR30534:SF0">
    <property type="entry name" value="FLAGELLAR MOTOR SWITCH PROTEIN FLIG"/>
    <property type="match status" value="1"/>
</dbReference>
<evidence type="ECO:0000256" key="1">
    <source>
        <dbReference type="ARBA" id="ARBA00004117"/>
    </source>
</evidence>
<evidence type="ECO:0000259" key="11">
    <source>
        <dbReference type="Pfam" id="PF14841"/>
    </source>
</evidence>
<evidence type="ECO:0000256" key="3">
    <source>
        <dbReference type="ARBA" id="ARBA00010299"/>
    </source>
</evidence>
<name>A0A7V5HXX8_UNCAE</name>
<organism evidence="13">
    <name type="scientific">Aerophobetes bacterium</name>
    <dbReference type="NCBI Taxonomy" id="2030807"/>
    <lineage>
        <taxon>Bacteria</taxon>
        <taxon>Candidatus Aerophobota</taxon>
    </lineage>
</organism>
<keyword evidence="13" id="KW-0966">Cell projection</keyword>
<accession>A0A7V5HXX8</accession>
<evidence type="ECO:0000259" key="10">
    <source>
        <dbReference type="Pfam" id="PF01706"/>
    </source>
</evidence>
<dbReference type="GO" id="GO:0003774">
    <property type="term" value="F:cytoskeletal motor activity"/>
    <property type="evidence" value="ECO:0007669"/>
    <property type="project" value="InterPro"/>
</dbReference>
<dbReference type="Pfam" id="PF14841">
    <property type="entry name" value="FliG_M"/>
    <property type="match status" value="1"/>
</dbReference>
<evidence type="ECO:0000256" key="7">
    <source>
        <dbReference type="ARBA" id="ARBA00022779"/>
    </source>
</evidence>
<keyword evidence="7" id="KW-0283">Flagellar rotation</keyword>
<dbReference type="InterPro" id="IPR000090">
    <property type="entry name" value="Flg_Motor_Flig"/>
</dbReference>
<keyword evidence="13" id="KW-0969">Cilium</keyword>
<keyword evidence="6" id="KW-0145">Chemotaxis</keyword>
<comment type="subcellular location">
    <subcellularLocation>
        <location evidence="1">Bacterial flagellum basal body</location>
    </subcellularLocation>
    <subcellularLocation>
        <location evidence="2">Cell membrane</location>
        <topology evidence="2">Peripheral membrane protein</topology>
        <orientation evidence="2">Cytoplasmic side</orientation>
    </subcellularLocation>
</comment>